<evidence type="ECO:0000256" key="1">
    <source>
        <dbReference type="ARBA" id="ARBA00023125"/>
    </source>
</evidence>
<reference evidence="4 5" key="1">
    <citation type="submission" date="2020-08" db="EMBL/GenBank/DDBJ databases">
        <title>Genomic Encyclopedia of Type Strains, Phase IV (KMG-IV): sequencing the most valuable type-strain genomes for metagenomic binning, comparative biology and taxonomic classification.</title>
        <authorList>
            <person name="Goeker M."/>
        </authorList>
    </citation>
    <scope>NUCLEOTIDE SEQUENCE [LARGE SCALE GENOMIC DNA]</scope>
    <source>
        <strain evidence="4 5">DSM 26287</strain>
    </source>
</reference>
<dbReference type="EMBL" id="JACHHU010000010">
    <property type="protein sequence ID" value="MBB6543111.1"/>
    <property type="molecule type" value="Genomic_DNA"/>
</dbReference>
<evidence type="ECO:0000313" key="4">
    <source>
        <dbReference type="EMBL" id="MBB6543111.1"/>
    </source>
</evidence>
<accession>A0A7X0NGX6</accession>
<comment type="caution">
    <text evidence="4">The sequence shown here is derived from an EMBL/GenBank/DDBJ whole genome shotgun (WGS) entry which is preliminary data.</text>
</comment>
<dbReference type="AlphaFoldDB" id="A0A7X0NGX6"/>
<feature type="compositionally biased region" description="Polar residues" evidence="3">
    <location>
        <begin position="128"/>
        <end position="137"/>
    </location>
</feature>
<evidence type="ECO:0000313" key="5">
    <source>
        <dbReference type="Proteomes" id="UP000537141"/>
    </source>
</evidence>
<keyword evidence="5" id="KW-1185">Reference proteome</keyword>
<feature type="region of interest" description="Disordered" evidence="3">
    <location>
        <begin position="125"/>
        <end position="190"/>
    </location>
</feature>
<dbReference type="Gene3D" id="2.40.50.140">
    <property type="entry name" value="Nucleic acid-binding proteins"/>
    <property type="match status" value="1"/>
</dbReference>
<dbReference type="InterPro" id="IPR012340">
    <property type="entry name" value="NA-bd_OB-fold"/>
</dbReference>
<proteinExistence type="predicted"/>
<organism evidence="4 5">
    <name type="scientific">Thalassotalea piscium</name>
    <dbReference type="NCBI Taxonomy" id="1230533"/>
    <lineage>
        <taxon>Bacteria</taxon>
        <taxon>Pseudomonadati</taxon>
        <taxon>Pseudomonadota</taxon>
        <taxon>Gammaproteobacteria</taxon>
        <taxon>Alteromonadales</taxon>
        <taxon>Colwelliaceae</taxon>
        <taxon>Thalassotalea</taxon>
    </lineage>
</organism>
<dbReference type="Proteomes" id="UP000537141">
    <property type="component" value="Unassembled WGS sequence"/>
</dbReference>
<name>A0A7X0NGX6_9GAMM</name>
<protein>
    <submittedName>
        <fullName evidence="4">Single-strand DNA-binding protein</fullName>
    </submittedName>
</protein>
<evidence type="ECO:0000256" key="2">
    <source>
        <dbReference type="PROSITE-ProRule" id="PRU00252"/>
    </source>
</evidence>
<dbReference type="GO" id="GO:0003697">
    <property type="term" value="F:single-stranded DNA binding"/>
    <property type="evidence" value="ECO:0007669"/>
    <property type="project" value="InterPro"/>
</dbReference>
<dbReference type="RefSeq" id="WP_184423910.1">
    <property type="nucleotide sequence ID" value="NZ_BAABLB010000028.1"/>
</dbReference>
<sequence>MKNVKINQVTLGGNISSIDIRNGQNGRFGNVGLAIDDGYFKKGTNNQQGSWVDRTYFINLKVNENNLKTLYTQLNKGDQLVVAGKLIVEDDKSDTSKKYYKVDVKNFISHTPKNLIEMGKANGLIPDNQAQTSKSGFQQNQPQHGGYQQQPANGGFQQNQAQQGAFQQNQPQHGGYQQQPANGGFQTQNY</sequence>
<feature type="compositionally biased region" description="Low complexity" evidence="3">
    <location>
        <begin position="138"/>
        <end position="180"/>
    </location>
</feature>
<evidence type="ECO:0000256" key="3">
    <source>
        <dbReference type="SAM" id="MobiDB-lite"/>
    </source>
</evidence>
<dbReference type="Pfam" id="PF00436">
    <property type="entry name" value="SSB"/>
    <property type="match status" value="1"/>
</dbReference>
<dbReference type="InterPro" id="IPR000424">
    <property type="entry name" value="Primosome_PriB/ssb"/>
</dbReference>
<keyword evidence="1 2" id="KW-0238">DNA-binding</keyword>
<dbReference type="PROSITE" id="PS50935">
    <property type="entry name" value="SSB"/>
    <property type="match status" value="1"/>
</dbReference>
<dbReference type="SUPFAM" id="SSF50249">
    <property type="entry name" value="Nucleic acid-binding proteins"/>
    <property type="match status" value="1"/>
</dbReference>
<gene>
    <name evidence="4" type="ORF">HNQ55_001618</name>
</gene>